<protein>
    <submittedName>
        <fullName evidence="1">Uncharacterized protein</fullName>
    </submittedName>
</protein>
<name>A0A4Y2TDY0_ARAVE</name>
<evidence type="ECO:0000313" key="2">
    <source>
        <dbReference type="Proteomes" id="UP000499080"/>
    </source>
</evidence>
<proteinExistence type="predicted"/>
<sequence>MFGTYACEKAALSPIKGEKMRTNSRIEEPLNSVVFNSNRSSIVILKSPYSAARSTVCPLMNVAVISRSVINAWTLLLIYLWCRSFAGVNDHRAVSY</sequence>
<dbReference type="AlphaFoldDB" id="A0A4Y2TDY0"/>
<comment type="caution">
    <text evidence="1">The sequence shown here is derived from an EMBL/GenBank/DDBJ whole genome shotgun (WGS) entry which is preliminary data.</text>
</comment>
<reference evidence="1 2" key="1">
    <citation type="journal article" date="2019" name="Sci. Rep.">
        <title>Orb-weaving spider Araneus ventricosus genome elucidates the spidroin gene catalogue.</title>
        <authorList>
            <person name="Kono N."/>
            <person name="Nakamura H."/>
            <person name="Ohtoshi R."/>
            <person name="Moran D.A.P."/>
            <person name="Shinohara A."/>
            <person name="Yoshida Y."/>
            <person name="Fujiwara M."/>
            <person name="Mori M."/>
            <person name="Tomita M."/>
            <person name="Arakawa K."/>
        </authorList>
    </citation>
    <scope>NUCLEOTIDE SEQUENCE [LARGE SCALE GENOMIC DNA]</scope>
</reference>
<keyword evidence="2" id="KW-1185">Reference proteome</keyword>
<dbReference type="EMBL" id="BGPR01027262">
    <property type="protein sequence ID" value="GBN97646.1"/>
    <property type="molecule type" value="Genomic_DNA"/>
</dbReference>
<gene>
    <name evidence="1" type="ORF">AVEN_41945_1</name>
</gene>
<evidence type="ECO:0000313" key="1">
    <source>
        <dbReference type="EMBL" id="GBN97646.1"/>
    </source>
</evidence>
<accession>A0A4Y2TDY0</accession>
<dbReference type="Proteomes" id="UP000499080">
    <property type="component" value="Unassembled WGS sequence"/>
</dbReference>
<organism evidence="1 2">
    <name type="scientific">Araneus ventricosus</name>
    <name type="common">Orbweaver spider</name>
    <name type="synonym">Epeira ventricosa</name>
    <dbReference type="NCBI Taxonomy" id="182803"/>
    <lineage>
        <taxon>Eukaryota</taxon>
        <taxon>Metazoa</taxon>
        <taxon>Ecdysozoa</taxon>
        <taxon>Arthropoda</taxon>
        <taxon>Chelicerata</taxon>
        <taxon>Arachnida</taxon>
        <taxon>Araneae</taxon>
        <taxon>Araneomorphae</taxon>
        <taxon>Entelegynae</taxon>
        <taxon>Araneoidea</taxon>
        <taxon>Araneidae</taxon>
        <taxon>Araneus</taxon>
    </lineage>
</organism>